<keyword evidence="1" id="KW-0812">Transmembrane</keyword>
<protein>
    <submittedName>
        <fullName evidence="2">Uncharacterized protein</fullName>
    </submittedName>
</protein>
<proteinExistence type="predicted"/>
<dbReference type="EMBL" id="KK584113">
    <property type="protein sequence ID" value="KDO16453.1"/>
    <property type="molecule type" value="Genomic_DNA"/>
</dbReference>
<dbReference type="AlphaFoldDB" id="A0A067BE99"/>
<name>A0A067BE99_SAPPC</name>
<dbReference type="Proteomes" id="UP000030745">
    <property type="component" value="Unassembled WGS sequence"/>
</dbReference>
<evidence type="ECO:0000313" key="2">
    <source>
        <dbReference type="EMBL" id="KDO16453.1"/>
    </source>
</evidence>
<keyword evidence="1" id="KW-0472">Membrane</keyword>
<accession>A0A067BE99</accession>
<feature type="transmembrane region" description="Helical" evidence="1">
    <location>
        <begin position="31"/>
        <end position="50"/>
    </location>
</feature>
<organism evidence="2 3">
    <name type="scientific">Saprolegnia parasitica (strain CBS 223.65)</name>
    <dbReference type="NCBI Taxonomy" id="695850"/>
    <lineage>
        <taxon>Eukaryota</taxon>
        <taxon>Sar</taxon>
        <taxon>Stramenopiles</taxon>
        <taxon>Oomycota</taxon>
        <taxon>Saprolegniomycetes</taxon>
        <taxon>Saprolegniales</taxon>
        <taxon>Saprolegniaceae</taxon>
        <taxon>Saprolegnia</taxon>
    </lineage>
</organism>
<dbReference type="GeneID" id="24139548"/>
<dbReference type="RefSeq" id="XP_012212839.1">
    <property type="nucleotide sequence ID" value="XM_012357449.1"/>
</dbReference>
<reference evidence="2 3" key="1">
    <citation type="journal article" date="2013" name="PLoS Genet.">
        <title>Distinctive expansion of potential virulence genes in the genome of the oomycete fish pathogen Saprolegnia parasitica.</title>
        <authorList>
            <person name="Jiang R.H."/>
            <person name="de Bruijn I."/>
            <person name="Haas B.J."/>
            <person name="Belmonte R."/>
            <person name="Lobach L."/>
            <person name="Christie J."/>
            <person name="van den Ackerveken G."/>
            <person name="Bottin A."/>
            <person name="Bulone V."/>
            <person name="Diaz-Moreno S.M."/>
            <person name="Dumas B."/>
            <person name="Fan L."/>
            <person name="Gaulin E."/>
            <person name="Govers F."/>
            <person name="Grenville-Briggs L.J."/>
            <person name="Horner N.R."/>
            <person name="Levin J.Z."/>
            <person name="Mammella M."/>
            <person name="Meijer H.J."/>
            <person name="Morris P."/>
            <person name="Nusbaum C."/>
            <person name="Oome S."/>
            <person name="Phillips A.J."/>
            <person name="van Rooyen D."/>
            <person name="Rzeszutek E."/>
            <person name="Saraiva M."/>
            <person name="Secombes C.J."/>
            <person name="Seidl M.F."/>
            <person name="Snel B."/>
            <person name="Stassen J.H."/>
            <person name="Sykes S."/>
            <person name="Tripathy S."/>
            <person name="van den Berg H."/>
            <person name="Vega-Arreguin J.C."/>
            <person name="Wawra S."/>
            <person name="Young S.K."/>
            <person name="Zeng Q."/>
            <person name="Dieguez-Uribeondo J."/>
            <person name="Russ C."/>
            <person name="Tyler B.M."/>
            <person name="van West P."/>
        </authorList>
    </citation>
    <scope>NUCLEOTIDE SEQUENCE [LARGE SCALE GENOMIC DNA]</scope>
    <source>
        <strain evidence="2 3">CBS 223.65</strain>
    </source>
</reference>
<dbReference type="KEGG" id="spar:SPRG_18021"/>
<keyword evidence="1" id="KW-1133">Transmembrane helix</keyword>
<evidence type="ECO:0000313" key="3">
    <source>
        <dbReference type="Proteomes" id="UP000030745"/>
    </source>
</evidence>
<sequence length="89" mass="9533">MRPRFSALHKLKLLDVDLGAVALSLATTKRLVALTLLHSVGISAIAYLALDALLANAPLFQTLSWKSYCDRSATACVRSISSPFRAGGF</sequence>
<gene>
    <name evidence="2" type="ORF">SPRG_18021</name>
</gene>
<dbReference type="VEuPathDB" id="FungiDB:SPRG_18021"/>
<keyword evidence="3" id="KW-1185">Reference proteome</keyword>
<evidence type="ECO:0000256" key="1">
    <source>
        <dbReference type="SAM" id="Phobius"/>
    </source>
</evidence>